<dbReference type="GO" id="GO:0003824">
    <property type="term" value="F:catalytic activity"/>
    <property type="evidence" value="ECO:0007669"/>
    <property type="project" value="InterPro"/>
</dbReference>
<dbReference type="RefSeq" id="WP_095373414.1">
    <property type="nucleotide sequence ID" value="NZ_CP022983.1"/>
</dbReference>
<dbReference type="OrthoDB" id="9775794at2"/>
<dbReference type="Pfam" id="PF00378">
    <property type="entry name" value="ECH_1"/>
    <property type="match status" value="1"/>
</dbReference>
<gene>
    <name evidence="2" type="ORF">CKF48_22580</name>
</gene>
<keyword evidence="3" id="KW-1185">Reference proteome</keyword>
<evidence type="ECO:0000313" key="2">
    <source>
        <dbReference type="EMBL" id="ASV69850.1"/>
    </source>
</evidence>
<proteinExistence type="inferred from homology"/>
<dbReference type="InterPro" id="IPR029045">
    <property type="entry name" value="ClpP/crotonase-like_dom_sf"/>
</dbReference>
<dbReference type="PANTHER" id="PTHR43459:SF1">
    <property type="entry name" value="EG:BACN32G11.4 PROTEIN"/>
    <property type="match status" value="1"/>
</dbReference>
<dbReference type="PANTHER" id="PTHR43459">
    <property type="entry name" value="ENOYL-COA HYDRATASE"/>
    <property type="match status" value="1"/>
</dbReference>
<dbReference type="CDD" id="cd06558">
    <property type="entry name" value="crotonase-like"/>
    <property type="match status" value="1"/>
</dbReference>
<evidence type="ECO:0000256" key="1">
    <source>
        <dbReference type="RuleBase" id="RU003707"/>
    </source>
</evidence>
<reference evidence="2 3" key="1">
    <citation type="submission" date="2017-08" db="EMBL/GenBank/DDBJ databases">
        <title>Complete Genome Sequence of Bacillus kochii Oregon-R-modENCODE STRAIN BDGP4, isolated from Drosophila melanogaster gut.</title>
        <authorList>
            <person name="Wan K.H."/>
            <person name="Yu C."/>
            <person name="Park S."/>
            <person name="Hammonds A.S."/>
            <person name="Booth B.W."/>
            <person name="Celniker S.E."/>
        </authorList>
    </citation>
    <scope>NUCLEOTIDE SEQUENCE [LARGE SCALE GENOMIC DNA]</scope>
    <source>
        <strain evidence="2 3">BDGP4</strain>
    </source>
</reference>
<dbReference type="Gene3D" id="3.90.226.10">
    <property type="entry name" value="2-enoyl-CoA Hydratase, Chain A, domain 1"/>
    <property type="match status" value="1"/>
</dbReference>
<accession>A0A248TP29</accession>
<dbReference type="InterPro" id="IPR001753">
    <property type="entry name" value="Enoyl-CoA_hydra/iso"/>
</dbReference>
<sequence>MSDLHFEVRDGIAQIILNRPNAMNAFSEEMLDLWIDALQTVRDSNDIRVVIVKGNGKGFCAGGDMKEMGAGRGFYRSDEDRVTTGLARKNSLWKKVQRIPLLLEEIDQPVIAQINGAAFGAGLDMALMCDIRIAAEGAKLSESYTKVGLVPGDGAAYFLPRIVGIDKALDMLWTAKVLTANEAKEMGLVTFVIADDELEGFTENYAKKLANGPQTAIRFIKRAVYQNQTMSLRSSLDMISSFMAITTELEDHREGVKAVTEKRKPKFQ</sequence>
<dbReference type="SUPFAM" id="SSF52096">
    <property type="entry name" value="ClpP/crotonase"/>
    <property type="match status" value="1"/>
</dbReference>
<dbReference type="AlphaFoldDB" id="A0A248TP29"/>
<dbReference type="Proteomes" id="UP000215137">
    <property type="component" value="Chromosome"/>
</dbReference>
<name>A0A248TP29_9BACI</name>
<dbReference type="InterPro" id="IPR018376">
    <property type="entry name" value="Enoyl-CoA_hyd/isom_CS"/>
</dbReference>
<comment type="similarity">
    <text evidence="1">Belongs to the enoyl-CoA hydratase/isomerase family.</text>
</comment>
<evidence type="ECO:0000313" key="3">
    <source>
        <dbReference type="Proteomes" id="UP000215137"/>
    </source>
</evidence>
<dbReference type="PROSITE" id="PS00166">
    <property type="entry name" value="ENOYL_COA_HYDRATASE"/>
    <property type="match status" value="1"/>
</dbReference>
<dbReference type="EMBL" id="CP022983">
    <property type="protein sequence ID" value="ASV69850.1"/>
    <property type="molecule type" value="Genomic_DNA"/>
</dbReference>
<protein>
    <submittedName>
        <fullName evidence="2">Enoyl-CoA hydratase</fullName>
    </submittedName>
</protein>
<organism evidence="2 3">
    <name type="scientific">Cytobacillus kochii</name>
    <dbReference type="NCBI Taxonomy" id="859143"/>
    <lineage>
        <taxon>Bacteria</taxon>
        <taxon>Bacillati</taxon>
        <taxon>Bacillota</taxon>
        <taxon>Bacilli</taxon>
        <taxon>Bacillales</taxon>
        <taxon>Bacillaceae</taxon>
        <taxon>Cytobacillus</taxon>
    </lineage>
</organism>
<dbReference type="KEGG" id="bko:CKF48_22580"/>